<reference evidence="2" key="1">
    <citation type="submission" date="2020-03" db="EMBL/GenBank/DDBJ databases">
        <title>The deep terrestrial virosphere.</title>
        <authorList>
            <person name="Holmfeldt K."/>
            <person name="Nilsson E."/>
            <person name="Simone D."/>
            <person name="Lopez-Fernandez M."/>
            <person name="Wu X."/>
            <person name="de Brujin I."/>
            <person name="Lundin D."/>
            <person name="Andersson A."/>
            <person name="Bertilsson S."/>
            <person name="Dopson M."/>
        </authorList>
    </citation>
    <scope>NUCLEOTIDE SEQUENCE</scope>
    <source>
        <strain evidence="2">MM415A00534</strain>
        <strain evidence="1">MM415B00395</strain>
    </source>
</reference>
<organism evidence="2">
    <name type="scientific">viral metagenome</name>
    <dbReference type="NCBI Taxonomy" id="1070528"/>
    <lineage>
        <taxon>unclassified sequences</taxon>
        <taxon>metagenomes</taxon>
        <taxon>organismal metagenomes</taxon>
    </lineage>
</organism>
<evidence type="ECO:0000313" key="2">
    <source>
        <dbReference type="EMBL" id="QJA81436.1"/>
    </source>
</evidence>
<sequence>MENWTPAEYLHLIDTKFYEAKKNKVSRYSVEWGTWSREMNLILKKRTKKTDQDISLKLKYVFVYWILKSQVLEMFYRSKILRIGKRIRLETEADAIKDIIVNGKGTSLSSFEDIAKMMV</sequence>
<proteinExistence type="predicted"/>
<name>A0A6M3KHJ0_9ZZZZ</name>
<protein>
    <submittedName>
        <fullName evidence="2">Uncharacterized protein</fullName>
    </submittedName>
</protein>
<dbReference type="EMBL" id="MT141539">
    <property type="protein sequence ID" value="QJA65479.1"/>
    <property type="molecule type" value="Genomic_DNA"/>
</dbReference>
<accession>A0A6M3KHJ0</accession>
<dbReference type="AlphaFoldDB" id="A0A6M3KHJ0"/>
<gene>
    <name evidence="2" type="ORF">MM415A00534_0008</name>
    <name evidence="1" type="ORF">MM415B00395_0025</name>
</gene>
<evidence type="ECO:0000313" key="1">
    <source>
        <dbReference type="EMBL" id="QJA65479.1"/>
    </source>
</evidence>
<dbReference type="EMBL" id="MT142459">
    <property type="protein sequence ID" value="QJA81436.1"/>
    <property type="molecule type" value="Genomic_DNA"/>
</dbReference>